<dbReference type="OrthoDB" id="5969463at2759"/>
<reference evidence="12" key="1">
    <citation type="submission" date="2025-08" db="UniProtKB">
        <authorList>
            <consortium name="RefSeq"/>
        </authorList>
    </citation>
    <scope>IDENTIFICATION</scope>
    <source>
        <tissue evidence="12">Whole sample</tissue>
    </source>
</reference>
<protein>
    <submittedName>
        <fullName evidence="12">Uncharacterized protein LOC111111227</fullName>
    </submittedName>
</protein>
<dbReference type="Gene3D" id="1.20.1070.10">
    <property type="entry name" value="Rhodopsin 7-helix transmembrane proteins"/>
    <property type="match status" value="2"/>
</dbReference>
<keyword evidence="5 9" id="KW-0472">Membrane</keyword>
<dbReference type="InterPro" id="IPR000276">
    <property type="entry name" value="GPCR_Rhodpsn"/>
</dbReference>
<keyword evidence="7" id="KW-0807">Transducer</keyword>
<dbReference type="CDD" id="cd00637">
    <property type="entry name" value="7tm_classA_rhodopsin-like"/>
    <property type="match status" value="2"/>
</dbReference>
<keyword evidence="4" id="KW-0297">G-protein coupled receptor</keyword>
<evidence type="ECO:0000256" key="9">
    <source>
        <dbReference type="SAM" id="Phobius"/>
    </source>
</evidence>
<feature type="transmembrane region" description="Helical" evidence="9">
    <location>
        <begin position="133"/>
        <end position="154"/>
    </location>
</feature>
<dbReference type="PANTHER" id="PTHR24238:SF47">
    <property type="entry name" value="ECDYSTEROIDS_DOPAMINE RECEPTOR-RELATED"/>
    <property type="match status" value="1"/>
</dbReference>
<dbReference type="KEGG" id="cvn:111111227"/>
<evidence type="ECO:0000256" key="5">
    <source>
        <dbReference type="ARBA" id="ARBA00023136"/>
    </source>
</evidence>
<evidence type="ECO:0000256" key="1">
    <source>
        <dbReference type="ARBA" id="ARBA00004141"/>
    </source>
</evidence>
<feature type="domain" description="G-protein coupled receptors family 1 profile" evidence="10">
    <location>
        <begin position="34"/>
        <end position="537"/>
    </location>
</feature>
<evidence type="ECO:0000256" key="8">
    <source>
        <dbReference type="SAM" id="MobiDB-lite"/>
    </source>
</evidence>
<evidence type="ECO:0000256" key="2">
    <source>
        <dbReference type="ARBA" id="ARBA00022692"/>
    </source>
</evidence>
<dbReference type="Proteomes" id="UP000694844">
    <property type="component" value="Chromosome 9"/>
</dbReference>
<evidence type="ECO:0000256" key="4">
    <source>
        <dbReference type="ARBA" id="ARBA00023040"/>
    </source>
</evidence>
<feature type="transmembrane region" description="Helical" evidence="9">
    <location>
        <begin position="476"/>
        <end position="500"/>
    </location>
</feature>
<feature type="compositionally biased region" description="Polar residues" evidence="8">
    <location>
        <begin position="402"/>
        <end position="451"/>
    </location>
</feature>
<dbReference type="Pfam" id="PF00001">
    <property type="entry name" value="7tm_1"/>
    <property type="match status" value="1"/>
</dbReference>
<evidence type="ECO:0000256" key="7">
    <source>
        <dbReference type="ARBA" id="ARBA00023224"/>
    </source>
</evidence>
<dbReference type="SUPFAM" id="SSF81321">
    <property type="entry name" value="Family A G protein-coupled receptor-like"/>
    <property type="match status" value="1"/>
</dbReference>
<dbReference type="AlphaFoldDB" id="A0A8B8BKA8"/>
<keyword evidence="6" id="KW-0675">Receptor</keyword>
<feature type="transmembrane region" description="Helical" evidence="9">
    <location>
        <begin position="20"/>
        <end position="42"/>
    </location>
</feature>
<dbReference type="GO" id="GO:0004930">
    <property type="term" value="F:G protein-coupled receptor activity"/>
    <property type="evidence" value="ECO:0007669"/>
    <property type="project" value="UniProtKB-KW"/>
</dbReference>
<dbReference type="GO" id="GO:0016020">
    <property type="term" value="C:membrane"/>
    <property type="evidence" value="ECO:0007669"/>
    <property type="project" value="UniProtKB-SubCell"/>
</dbReference>
<dbReference type="GeneID" id="111111227"/>
<feature type="transmembrane region" description="Helical" evidence="9">
    <location>
        <begin position="92"/>
        <end position="113"/>
    </location>
</feature>
<dbReference type="PROSITE" id="PS50262">
    <property type="entry name" value="G_PROTEIN_RECEP_F1_2"/>
    <property type="match status" value="1"/>
</dbReference>
<comment type="subcellular location">
    <subcellularLocation>
        <location evidence="1">Membrane</location>
        <topology evidence="1">Multi-pass membrane protein</topology>
    </subcellularLocation>
</comment>
<feature type="transmembrane region" description="Helical" evidence="9">
    <location>
        <begin position="54"/>
        <end position="80"/>
    </location>
</feature>
<feature type="region of interest" description="Disordered" evidence="8">
    <location>
        <begin position="401"/>
        <end position="454"/>
    </location>
</feature>
<feature type="transmembrane region" description="Helical" evidence="9">
    <location>
        <begin position="520"/>
        <end position="540"/>
    </location>
</feature>
<keyword evidence="11" id="KW-1185">Reference proteome</keyword>
<dbReference type="InterPro" id="IPR017452">
    <property type="entry name" value="GPCR_Rhodpsn_7TM"/>
</dbReference>
<dbReference type="RefSeq" id="XP_022303777.1">
    <property type="nucleotide sequence ID" value="XM_022448069.1"/>
</dbReference>
<keyword evidence="2 9" id="KW-0812">Transmembrane</keyword>
<evidence type="ECO:0000313" key="11">
    <source>
        <dbReference type="Proteomes" id="UP000694844"/>
    </source>
</evidence>
<evidence type="ECO:0000256" key="3">
    <source>
        <dbReference type="ARBA" id="ARBA00022989"/>
    </source>
</evidence>
<name>A0A8B8BKA8_CRAVI</name>
<dbReference type="PRINTS" id="PR00237">
    <property type="entry name" value="GPCRRHODOPSN"/>
</dbReference>
<evidence type="ECO:0000259" key="10">
    <source>
        <dbReference type="PROSITE" id="PS50262"/>
    </source>
</evidence>
<proteinExistence type="predicted"/>
<accession>A0A8B8BKA8</accession>
<keyword evidence="3 9" id="KW-1133">Transmembrane helix</keyword>
<evidence type="ECO:0000313" key="12">
    <source>
        <dbReference type="RefSeq" id="XP_022303777.1"/>
    </source>
</evidence>
<evidence type="ECO:0000256" key="6">
    <source>
        <dbReference type="ARBA" id="ARBA00023170"/>
    </source>
</evidence>
<feature type="transmembrane region" description="Helical" evidence="9">
    <location>
        <begin position="181"/>
        <end position="204"/>
    </location>
</feature>
<sequence>MEYSSLKQWNTSLFKQYTASTILQCCYVVFGVLGNLLVILLYRFKMRGQKEDRFFIPVLAVVDLTGCLTSASLSIAQNLFPVMFPSGVLCKLLFFSTSVTIISSLLLLFVISIQRYQKICIPFGWQMSEVHKYCCVAATVFFAAVLSAPVIVLYGNHPMHKDNITGVTCSAGKGKHSDLAIYNYIILTLECIVVGIMTSLYFLVGKRVFYSFKSMKSYKRNFSISKNSNAAVHCPSEDESFISKDSADVFDKEEAEPEKISADGESKYVQSKVEVSKSEVKAEGKSQEPVSILVCNASTQTTTRRGPKKSLSIDTSHEVSVGPCDEVCEIDPEVNGSLPPPVDEEPVFSLGCEDVPGHPCTEELQTVYEDGALEKQVSEKIAKNGGTEKFDYPEMTKRLRKQSSNLSLGSRRNQSSSALSKQRNQSNSSFRKYRNQSAPSLSKTRQQSVASFNKDRKASNVDSIYSNKSSCAAHRYTIMFIVISFVAIVTYIPPWIFIIMETQDHEFWSALTYGESVTFLIIRRIYIINHVVNPVIYGLFDGRFRYTLKRMLCPKMNPVV</sequence>
<dbReference type="PANTHER" id="PTHR24238">
    <property type="entry name" value="G-PROTEIN COUPLED RECEPTOR"/>
    <property type="match status" value="1"/>
</dbReference>
<organism evidence="11 12">
    <name type="scientific">Crassostrea virginica</name>
    <name type="common">Eastern oyster</name>
    <dbReference type="NCBI Taxonomy" id="6565"/>
    <lineage>
        <taxon>Eukaryota</taxon>
        <taxon>Metazoa</taxon>
        <taxon>Spiralia</taxon>
        <taxon>Lophotrochozoa</taxon>
        <taxon>Mollusca</taxon>
        <taxon>Bivalvia</taxon>
        <taxon>Autobranchia</taxon>
        <taxon>Pteriomorphia</taxon>
        <taxon>Ostreida</taxon>
        <taxon>Ostreoidea</taxon>
        <taxon>Ostreidae</taxon>
        <taxon>Crassostrea</taxon>
    </lineage>
</organism>
<gene>
    <name evidence="12" type="primary">LOC111111227</name>
</gene>